<reference evidence="1 2" key="1">
    <citation type="submission" date="2024-03" db="EMBL/GenBank/DDBJ databases">
        <authorList>
            <person name="Martinez-Hernandez J."/>
        </authorList>
    </citation>
    <scope>NUCLEOTIDE SEQUENCE [LARGE SCALE GENOMIC DNA]</scope>
</reference>
<protein>
    <submittedName>
        <fullName evidence="1">Uncharacterized protein</fullName>
    </submittedName>
</protein>
<evidence type="ECO:0000313" key="2">
    <source>
        <dbReference type="Proteomes" id="UP001497480"/>
    </source>
</evidence>
<evidence type="ECO:0000313" key="1">
    <source>
        <dbReference type="EMBL" id="CAL0311105.1"/>
    </source>
</evidence>
<dbReference type="PANTHER" id="PTHR35694">
    <property type="entry name" value="DENEDDYLASE"/>
    <property type="match status" value="1"/>
</dbReference>
<comment type="caution">
    <text evidence="1">The sequence shown here is derived from an EMBL/GenBank/DDBJ whole genome shotgun (WGS) entry which is preliminary data.</text>
</comment>
<dbReference type="PANTHER" id="PTHR35694:SF1">
    <property type="entry name" value="DENEDDYLASE"/>
    <property type="match status" value="1"/>
</dbReference>
<proteinExistence type="predicted"/>
<accession>A0AAV1WP40</accession>
<keyword evidence="2" id="KW-1185">Reference proteome</keyword>
<dbReference type="Proteomes" id="UP001497480">
    <property type="component" value="Unassembled WGS sequence"/>
</dbReference>
<dbReference type="EMBL" id="CAXHTB010000008">
    <property type="protein sequence ID" value="CAL0311105.1"/>
    <property type="molecule type" value="Genomic_DNA"/>
</dbReference>
<gene>
    <name evidence="1" type="ORF">LLUT_LOCUS12165</name>
</gene>
<name>A0AAV1WP40_LUPLU</name>
<organism evidence="1 2">
    <name type="scientific">Lupinus luteus</name>
    <name type="common">European yellow lupine</name>
    <dbReference type="NCBI Taxonomy" id="3873"/>
    <lineage>
        <taxon>Eukaryota</taxon>
        <taxon>Viridiplantae</taxon>
        <taxon>Streptophyta</taxon>
        <taxon>Embryophyta</taxon>
        <taxon>Tracheophyta</taxon>
        <taxon>Spermatophyta</taxon>
        <taxon>Magnoliopsida</taxon>
        <taxon>eudicotyledons</taxon>
        <taxon>Gunneridae</taxon>
        <taxon>Pentapetalae</taxon>
        <taxon>rosids</taxon>
        <taxon>fabids</taxon>
        <taxon>Fabales</taxon>
        <taxon>Fabaceae</taxon>
        <taxon>Papilionoideae</taxon>
        <taxon>50 kb inversion clade</taxon>
        <taxon>genistoids sensu lato</taxon>
        <taxon>core genistoids</taxon>
        <taxon>Genisteae</taxon>
        <taxon>Lupinus</taxon>
    </lineage>
</organism>
<dbReference type="AlphaFoldDB" id="A0AAV1WP40"/>
<sequence length="80" mass="8784">MLQDRKHLIHADTLSSLENMDEDAQASMLAISSYQVVFSNDGKIVGFQPLSKVGVLHWGANLLARELYGGKKLSPARPSM</sequence>